<keyword evidence="4" id="KW-0719">Serine esterase</keyword>
<dbReference type="InterPro" id="IPR003140">
    <property type="entry name" value="PLipase/COase/thioEstase"/>
</dbReference>
<dbReference type="EMBL" id="KV453909">
    <property type="protein sequence ID" value="ODV82254.1"/>
    <property type="molecule type" value="Genomic_DNA"/>
</dbReference>
<evidence type="ECO:0000256" key="4">
    <source>
        <dbReference type="ARBA" id="ARBA00022487"/>
    </source>
</evidence>
<dbReference type="GO" id="GO:0008474">
    <property type="term" value="F:palmitoyl-(protein) hydrolase activity"/>
    <property type="evidence" value="ECO:0007669"/>
    <property type="project" value="UniProtKB-EC"/>
</dbReference>
<evidence type="ECO:0000256" key="2">
    <source>
        <dbReference type="ARBA" id="ARBA00012423"/>
    </source>
</evidence>
<evidence type="ECO:0000313" key="11">
    <source>
        <dbReference type="EMBL" id="ODV82254.1"/>
    </source>
</evidence>
<dbReference type="GeneID" id="30983266"/>
<keyword evidence="12" id="KW-1185">Reference proteome</keyword>
<reference evidence="12" key="1">
    <citation type="submission" date="2016-05" db="EMBL/GenBank/DDBJ databases">
        <title>Comparative genomics of biotechnologically important yeasts.</title>
        <authorList>
            <consortium name="DOE Joint Genome Institute"/>
            <person name="Riley R."/>
            <person name="Haridas S."/>
            <person name="Wolfe K.H."/>
            <person name="Lopes M.R."/>
            <person name="Hittinger C.T."/>
            <person name="Goker M."/>
            <person name="Salamov A."/>
            <person name="Wisecaver J."/>
            <person name="Long T.M."/>
            <person name="Aerts A.L."/>
            <person name="Barry K."/>
            <person name="Choi C."/>
            <person name="Clum A."/>
            <person name="Coughlan A.Y."/>
            <person name="Deshpande S."/>
            <person name="Douglass A.P."/>
            <person name="Hanson S.J."/>
            <person name="Klenk H.-P."/>
            <person name="Labutti K."/>
            <person name="Lapidus A."/>
            <person name="Lindquist E."/>
            <person name="Lipzen A."/>
            <person name="Meier-Kolthoff J.P."/>
            <person name="Ohm R.A."/>
            <person name="Otillar R.P."/>
            <person name="Pangilinan J."/>
            <person name="Peng Y."/>
            <person name="Rokas A."/>
            <person name="Rosa C.A."/>
            <person name="Scheuner C."/>
            <person name="Sibirny A.A."/>
            <person name="Slot J.C."/>
            <person name="Stielow J.B."/>
            <person name="Sun H."/>
            <person name="Kurtzman C.P."/>
            <person name="Blackwell M."/>
            <person name="Grigoriev I.V."/>
            <person name="Jeffries T.W."/>
        </authorList>
    </citation>
    <scope>NUCLEOTIDE SEQUENCE [LARGE SCALE GENOMIC DNA]</scope>
    <source>
        <strain evidence="12">NRRL Y-17324</strain>
    </source>
</reference>
<evidence type="ECO:0000256" key="1">
    <source>
        <dbReference type="ARBA" id="ARBA00006499"/>
    </source>
</evidence>
<comment type="similarity">
    <text evidence="1">Belongs to the AB hydrolase superfamily. AB hydrolase 2 family.</text>
</comment>
<accession>A0A1E4SRX5</accession>
<evidence type="ECO:0000256" key="7">
    <source>
        <dbReference type="ARBA" id="ARBA00029392"/>
    </source>
</evidence>
<dbReference type="AlphaFoldDB" id="A0A1E4SRX5"/>
<proteinExistence type="inferred from homology"/>
<evidence type="ECO:0000313" key="12">
    <source>
        <dbReference type="Proteomes" id="UP000094285"/>
    </source>
</evidence>
<dbReference type="SUPFAM" id="SSF53474">
    <property type="entry name" value="alpha/beta-Hydrolases"/>
    <property type="match status" value="1"/>
</dbReference>
<dbReference type="InterPro" id="IPR029058">
    <property type="entry name" value="AB_hydrolase_fold"/>
</dbReference>
<protein>
    <recommendedName>
        <fullName evidence="3">Acyl-protein thioesterase 1</fullName>
        <ecNumber evidence="2">3.1.2.22</ecNumber>
    </recommendedName>
    <alternativeName>
        <fullName evidence="8">Palmitoyl-protein hydrolase</fullName>
    </alternativeName>
</protein>
<comment type="catalytic activity">
    <reaction evidence="9">
        <text>S-hexadecanoyl-L-cysteinyl-[protein] + H2O = L-cysteinyl-[protein] + hexadecanoate + H(+)</text>
        <dbReference type="Rhea" id="RHEA:19233"/>
        <dbReference type="Rhea" id="RHEA-COMP:10131"/>
        <dbReference type="Rhea" id="RHEA-COMP:11032"/>
        <dbReference type="ChEBI" id="CHEBI:7896"/>
        <dbReference type="ChEBI" id="CHEBI:15377"/>
        <dbReference type="ChEBI" id="CHEBI:15378"/>
        <dbReference type="ChEBI" id="CHEBI:29950"/>
        <dbReference type="ChEBI" id="CHEBI:74151"/>
        <dbReference type="EC" id="3.1.2.22"/>
    </reaction>
</comment>
<evidence type="ECO:0000256" key="3">
    <source>
        <dbReference type="ARBA" id="ARBA00014923"/>
    </source>
</evidence>
<dbReference type="Proteomes" id="UP000094285">
    <property type="component" value="Unassembled WGS sequence"/>
</dbReference>
<evidence type="ECO:0000259" key="10">
    <source>
        <dbReference type="Pfam" id="PF02230"/>
    </source>
</evidence>
<dbReference type="GO" id="GO:0052689">
    <property type="term" value="F:carboxylic ester hydrolase activity"/>
    <property type="evidence" value="ECO:0007669"/>
    <property type="project" value="UniProtKB-KW"/>
</dbReference>
<dbReference type="RefSeq" id="XP_020067376.1">
    <property type="nucleotide sequence ID" value="XM_020209130.1"/>
</dbReference>
<dbReference type="OrthoDB" id="2418081at2759"/>
<evidence type="ECO:0000256" key="9">
    <source>
        <dbReference type="ARBA" id="ARBA00047337"/>
    </source>
</evidence>
<keyword evidence="6" id="KW-0276">Fatty acid metabolism</keyword>
<evidence type="ECO:0000256" key="6">
    <source>
        <dbReference type="ARBA" id="ARBA00022832"/>
    </source>
</evidence>
<dbReference type="Pfam" id="PF02230">
    <property type="entry name" value="Abhydrolase_2"/>
    <property type="match status" value="1"/>
</dbReference>
<feature type="domain" description="Phospholipase/carboxylesterase/thioesterase" evidence="10">
    <location>
        <begin position="10"/>
        <end position="232"/>
    </location>
</feature>
<dbReference type="GO" id="GO:0005737">
    <property type="term" value="C:cytoplasm"/>
    <property type="evidence" value="ECO:0007669"/>
    <property type="project" value="TreeGrafter"/>
</dbReference>
<evidence type="ECO:0000256" key="8">
    <source>
        <dbReference type="ARBA" id="ARBA00031195"/>
    </source>
</evidence>
<dbReference type="EC" id="3.1.2.22" evidence="2"/>
<gene>
    <name evidence="11" type="ORF">CANTADRAFT_44613</name>
</gene>
<keyword evidence="5" id="KW-0378">Hydrolase</keyword>
<dbReference type="PANTHER" id="PTHR10655:SF17">
    <property type="entry name" value="LYSOPHOSPHOLIPASE-LIKE PROTEIN 1"/>
    <property type="match status" value="1"/>
</dbReference>
<dbReference type="PANTHER" id="PTHR10655">
    <property type="entry name" value="LYSOPHOSPHOLIPASE-RELATED"/>
    <property type="match status" value="1"/>
</dbReference>
<dbReference type="InterPro" id="IPR050565">
    <property type="entry name" value="LYPA1-2/EST-like"/>
</dbReference>
<dbReference type="Gene3D" id="3.40.50.1820">
    <property type="entry name" value="alpha/beta hydrolase"/>
    <property type="match status" value="1"/>
</dbReference>
<sequence>MSSLVSAIKIPATSKPAKSAIIFVHGLGDSGEGWSWFPQLVRQLGIIKSRDSINYVFPNAPSMPITANGGYVMPAWFDIFAFGSSDSPQDIPGFLKSCEVLKSLIKEQIEVNNVPPEKIILGGFSQGAAISLATLSSLDFKIGGVVALSGFCNIPETVKKNHNKDGVNFETPVFQGHGTEDPLVALSFAQKASELYKGLGFSKYTFKTYAGMAHSSNEAELNDVMNFISKVIDS</sequence>
<comment type="function">
    <text evidence="7">Hydrolyzes fatty acids from S-acylated cysteine residues in proteins with a strong preference for palmitoylated G-alpha proteins over other acyl substrates. Mediates the deacylation of G-alpha proteins such as GPA1 in vivo, but has weak or no activity toward palmitoylated Ras proteins. Has weak lysophospholipase activity in vitro; however such activity may not exist in vivo.</text>
</comment>
<dbReference type="GO" id="GO:0006631">
    <property type="term" value="P:fatty acid metabolic process"/>
    <property type="evidence" value="ECO:0007669"/>
    <property type="project" value="UniProtKB-KW"/>
</dbReference>
<evidence type="ECO:0000256" key="5">
    <source>
        <dbReference type="ARBA" id="ARBA00022801"/>
    </source>
</evidence>
<organism evidence="11 12">
    <name type="scientific">Suhomyces tanzawaensis NRRL Y-17324</name>
    <dbReference type="NCBI Taxonomy" id="984487"/>
    <lineage>
        <taxon>Eukaryota</taxon>
        <taxon>Fungi</taxon>
        <taxon>Dikarya</taxon>
        <taxon>Ascomycota</taxon>
        <taxon>Saccharomycotina</taxon>
        <taxon>Pichiomycetes</taxon>
        <taxon>Debaryomycetaceae</taxon>
        <taxon>Suhomyces</taxon>
    </lineage>
</organism>
<name>A0A1E4SRX5_9ASCO</name>
<dbReference type="STRING" id="984487.A0A1E4SRX5"/>
<keyword evidence="6" id="KW-0443">Lipid metabolism</keyword>